<dbReference type="InterPro" id="IPR000014">
    <property type="entry name" value="PAS"/>
</dbReference>
<evidence type="ECO:0000313" key="3">
    <source>
        <dbReference type="Proteomes" id="UP000305921"/>
    </source>
</evidence>
<dbReference type="NCBIfam" id="TIGR00229">
    <property type="entry name" value="sensory_box"/>
    <property type="match status" value="1"/>
</dbReference>
<dbReference type="AlphaFoldDB" id="A0A5R9EAR8"/>
<protein>
    <submittedName>
        <fullName evidence="2">PAS domain S-box protein</fullName>
    </submittedName>
</protein>
<sequence>MLDALFTQSPVGLVVVDSDLRVLRVNTASEGMRGAPVEQLLGRPVTWPTPTE</sequence>
<reference evidence="2 3" key="1">
    <citation type="submission" date="2019-05" db="EMBL/GenBank/DDBJ databases">
        <title>Streptomyces marianii sp. nov., a novel marine actinomycete from southern coast of India.</title>
        <authorList>
            <person name="Iniyan A.M."/>
            <person name="Wink J."/>
            <person name="Ramprasad E."/>
            <person name="Ramana C.V."/>
            <person name="Bunk B."/>
            <person name="Sproer C."/>
            <person name="Joseph F.-J.R.S."/>
            <person name="Vincent S.G.P."/>
        </authorList>
    </citation>
    <scope>NUCLEOTIDE SEQUENCE [LARGE SCALE GENOMIC DNA]</scope>
    <source>
        <strain evidence="2 3">ICN19</strain>
    </source>
</reference>
<feature type="domain" description="PAS" evidence="1">
    <location>
        <begin position="1"/>
        <end position="43"/>
    </location>
</feature>
<dbReference type="EMBL" id="VAWE01000001">
    <property type="protein sequence ID" value="TLQ46115.1"/>
    <property type="molecule type" value="Genomic_DNA"/>
</dbReference>
<dbReference type="CDD" id="cd00130">
    <property type="entry name" value="PAS"/>
    <property type="match status" value="1"/>
</dbReference>
<evidence type="ECO:0000259" key="1">
    <source>
        <dbReference type="PROSITE" id="PS50112"/>
    </source>
</evidence>
<evidence type="ECO:0000313" key="2">
    <source>
        <dbReference type="EMBL" id="TLQ46115.1"/>
    </source>
</evidence>
<dbReference type="Proteomes" id="UP000305921">
    <property type="component" value="Unassembled WGS sequence"/>
</dbReference>
<dbReference type="PROSITE" id="PS50112">
    <property type="entry name" value="PAS"/>
    <property type="match status" value="1"/>
</dbReference>
<name>A0A5R9EAR8_9ACTN</name>
<accession>A0A5R9EAR8</accession>
<keyword evidence="3" id="KW-1185">Reference proteome</keyword>
<dbReference type="InterPro" id="IPR013656">
    <property type="entry name" value="PAS_4"/>
</dbReference>
<dbReference type="SUPFAM" id="SSF55785">
    <property type="entry name" value="PYP-like sensor domain (PAS domain)"/>
    <property type="match status" value="1"/>
</dbReference>
<dbReference type="InterPro" id="IPR035965">
    <property type="entry name" value="PAS-like_dom_sf"/>
</dbReference>
<dbReference type="Gene3D" id="3.30.450.20">
    <property type="entry name" value="PAS domain"/>
    <property type="match status" value="1"/>
</dbReference>
<dbReference type="Pfam" id="PF08448">
    <property type="entry name" value="PAS_4"/>
    <property type="match status" value="1"/>
</dbReference>
<proteinExistence type="predicted"/>
<organism evidence="2 3">
    <name type="scientific">Streptomyces marianii</name>
    <dbReference type="NCBI Taxonomy" id="1817406"/>
    <lineage>
        <taxon>Bacteria</taxon>
        <taxon>Bacillati</taxon>
        <taxon>Actinomycetota</taxon>
        <taxon>Actinomycetes</taxon>
        <taxon>Kitasatosporales</taxon>
        <taxon>Streptomycetaceae</taxon>
        <taxon>Streptomyces</taxon>
    </lineage>
</organism>
<gene>
    <name evidence="2" type="ORF">FEF34_26765</name>
</gene>
<dbReference type="RefSeq" id="WP_138055427.1">
    <property type="nucleotide sequence ID" value="NZ_VAWE01000001.1"/>
</dbReference>
<comment type="caution">
    <text evidence="2">The sequence shown here is derived from an EMBL/GenBank/DDBJ whole genome shotgun (WGS) entry which is preliminary data.</text>
</comment>